<evidence type="ECO:0000256" key="1">
    <source>
        <dbReference type="ARBA" id="ARBA00010062"/>
    </source>
</evidence>
<name>A0A562ZUG7_9BURK</name>
<dbReference type="AlphaFoldDB" id="A0A562ZUG7"/>
<accession>A0A562ZUG7</accession>
<dbReference type="Pfam" id="PF13458">
    <property type="entry name" value="Peripla_BP_6"/>
    <property type="match status" value="1"/>
</dbReference>
<dbReference type="OrthoDB" id="9777352at2"/>
<evidence type="ECO:0000259" key="3">
    <source>
        <dbReference type="Pfam" id="PF13458"/>
    </source>
</evidence>
<reference evidence="4 5" key="1">
    <citation type="submission" date="2019-07" db="EMBL/GenBank/DDBJ databases">
        <title>Caenimonas sedimenti sp. nov., isolated from activated sludge.</title>
        <authorList>
            <person name="Xu J."/>
        </authorList>
    </citation>
    <scope>NUCLEOTIDE SEQUENCE [LARGE SCALE GENOMIC DNA]</scope>
    <source>
        <strain evidence="4 5">HX-9-20</strain>
    </source>
</reference>
<dbReference type="InterPro" id="IPR028081">
    <property type="entry name" value="Leu-bd"/>
</dbReference>
<evidence type="ECO:0000256" key="2">
    <source>
        <dbReference type="ARBA" id="ARBA00022729"/>
    </source>
</evidence>
<dbReference type="RefSeq" id="WP_145892538.1">
    <property type="nucleotide sequence ID" value="NZ_VOBQ01000005.1"/>
</dbReference>
<gene>
    <name evidence="4" type="ORF">FN976_08315</name>
</gene>
<dbReference type="SUPFAM" id="SSF53822">
    <property type="entry name" value="Periplasmic binding protein-like I"/>
    <property type="match status" value="1"/>
</dbReference>
<evidence type="ECO:0000313" key="5">
    <source>
        <dbReference type="Proteomes" id="UP000318199"/>
    </source>
</evidence>
<dbReference type="PROSITE" id="PS51318">
    <property type="entry name" value="TAT"/>
    <property type="match status" value="1"/>
</dbReference>
<dbReference type="EMBL" id="VOBQ01000005">
    <property type="protein sequence ID" value="TWO71978.1"/>
    <property type="molecule type" value="Genomic_DNA"/>
</dbReference>
<dbReference type="Gene3D" id="3.40.50.2300">
    <property type="match status" value="2"/>
</dbReference>
<proteinExistence type="inferred from homology"/>
<feature type="domain" description="Leucine-binding protein" evidence="3">
    <location>
        <begin position="50"/>
        <end position="358"/>
    </location>
</feature>
<sequence length="378" mass="40136">MTAPPTFQRRGLLAAAAAAAFAPAVSLGQGRGNARIPMVAQLFDTSQHEQDVAKDFVIGSRAAWQDIGSQGGLRGRPVQHVTIEVDGSSPDAVRQAWLALRDHPACVALSGTVSDPLASQLNALMRADGQGLAHVAPWLQNSSAEVDDRAFPIFAARQEQIGHALKSLTVMGVNEVGAIFASAREHDLYREDVARTAAGLKLKLATFRGSGDLTALGQRLGPASPALLLFVGGTPELVQFTQGLEKQARQRYVIALADVNLQTVQQMGGGKSTPIIATQAVPMVTASLPVVRRYREVMARLFDEPPVALSLAGFIAARYTYEVLAGIDGPITRASALAAFQRRSDVDVGGYRVSFNAQRRSATFVTQSMLTADGRVVG</sequence>
<dbReference type="InterPro" id="IPR028082">
    <property type="entry name" value="Peripla_BP_I"/>
</dbReference>
<evidence type="ECO:0000313" key="4">
    <source>
        <dbReference type="EMBL" id="TWO71978.1"/>
    </source>
</evidence>
<keyword evidence="5" id="KW-1185">Reference proteome</keyword>
<dbReference type="Proteomes" id="UP000318199">
    <property type="component" value="Unassembled WGS sequence"/>
</dbReference>
<comment type="similarity">
    <text evidence="1">Belongs to the leucine-binding protein family.</text>
</comment>
<dbReference type="InterPro" id="IPR006311">
    <property type="entry name" value="TAT_signal"/>
</dbReference>
<comment type="caution">
    <text evidence="4">The sequence shown here is derived from an EMBL/GenBank/DDBJ whole genome shotgun (WGS) entry which is preliminary data.</text>
</comment>
<organism evidence="4 5">
    <name type="scientific">Caenimonas sedimenti</name>
    <dbReference type="NCBI Taxonomy" id="2596921"/>
    <lineage>
        <taxon>Bacteria</taxon>
        <taxon>Pseudomonadati</taxon>
        <taxon>Pseudomonadota</taxon>
        <taxon>Betaproteobacteria</taxon>
        <taxon>Burkholderiales</taxon>
        <taxon>Comamonadaceae</taxon>
        <taxon>Caenimonas</taxon>
    </lineage>
</organism>
<keyword evidence="2" id="KW-0732">Signal</keyword>
<protein>
    <submittedName>
        <fullName evidence="4">ABC transporter substrate-binding protein</fullName>
    </submittedName>
</protein>